<dbReference type="Pfam" id="PF05336">
    <property type="entry name" value="rhaM"/>
    <property type="match status" value="1"/>
</dbReference>
<evidence type="ECO:0000313" key="6">
    <source>
        <dbReference type="EMBL" id="SNU86530.1"/>
    </source>
</evidence>
<dbReference type="GO" id="GO:0062192">
    <property type="term" value="F:L-rhamnose mutarotase activity"/>
    <property type="evidence" value="ECO:0007669"/>
    <property type="project" value="UniProtKB-UniRule"/>
</dbReference>
<dbReference type="NCBIfam" id="TIGR02625">
    <property type="entry name" value="YiiL_rotase"/>
    <property type="match status" value="1"/>
</dbReference>
<dbReference type="RefSeq" id="WP_018373164.1">
    <property type="nucleotide sequence ID" value="NZ_LT906439.1"/>
</dbReference>
<keyword evidence="4" id="KW-0684">Rhamnose metabolism</keyword>
<dbReference type="SUPFAM" id="SSF54909">
    <property type="entry name" value="Dimeric alpha+beta barrel"/>
    <property type="match status" value="1"/>
</dbReference>
<dbReference type="KEGG" id="smen:SAMEA4412692_0266"/>
<sequence length="103" mass="12661">MIIKAFRMVVYPEQHKEYEKRHKELWPELRQMLKNHGVKKYFIFLDKETSHLFAYAEIESEELWEKISSTEINQKWWRYMESIMETNSDSSPTSVDLRQVFEL</sequence>
<dbReference type="InterPro" id="IPR008000">
    <property type="entry name" value="Rham/fucose_mutarotase"/>
</dbReference>
<dbReference type="InterPro" id="IPR013448">
    <property type="entry name" value="L-rhamnose_mutarotase"/>
</dbReference>
<keyword evidence="3" id="KW-0119">Carbohydrate metabolism</keyword>
<organism evidence="6 7">
    <name type="scientific">Streptococcus merionis</name>
    <dbReference type="NCBI Taxonomy" id="400065"/>
    <lineage>
        <taxon>Bacteria</taxon>
        <taxon>Bacillati</taxon>
        <taxon>Bacillota</taxon>
        <taxon>Bacilli</taxon>
        <taxon>Lactobacillales</taxon>
        <taxon>Streptococcaceae</taxon>
        <taxon>Streptococcus</taxon>
    </lineage>
</organism>
<keyword evidence="2 6" id="KW-0413">Isomerase</keyword>
<dbReference type="STRING" id="1123308.GCA_000380085_00595"/>
<name>A0A239SM80_9STRE</name>
<protein>
    <recommendedName>
        <fullName evidence="5">L-rhamnose mutarotase</fullName>
        <ecNumber evidence="5">5.1.3.32</ecNumber>
    </recommendedName>
</protein>
<dbReference type="GO" id="GO:0019301">
    <property type="term" value="P:rhamnose catabolic process"/>
    <property type="evidence" value="ECO:0007669"/>
    <property type="project" value="UniProtKB-UniRule"/>
</dbReference>
<proteinExistence type="predicted"/>
<gene>
    <name evidence="6" type="primary">rhaM</name>
    <name evidence="6" type="ORF">SAMEA4412692_00266</name>
</gene>
<keyword evidence="1" id="KW-0963">Cytoplasm</keyword>
<dbReference type="Gene3D" id="3.30.70.100">
    <property type="match status" value="1"/>
</dbReference>
<reference evidence="6 7" key="1">
    <citation type="submission" date="2017-06" db="EMBL/GenBank/DDBJ databases">
        <authorList>
            <consortium name="Pathogen Informatics"/>
        </authorList>
    </citation>
    <scope>NUCLEOTIDE SEQUENCE [LARGE SCALE GENOMIC DNA]</scope>
    <source>
        <strain evidence="6 7">NCTC13788</strain>
    </source>
</reference>
<evidence type="ECO:0000256" key="5">
    <source>
        <dbReference type="NCBIfam" id="TIGR02625"/>
    </source>
</evidence>
<evidence type="ECO:0000256" key="3">
    <source>
        <dbReference type="ARBA" id="ARBA00023277"/>
    </source>
</evidence>
<dbReference type="AlphaFoldDB" id="A0A239SM80"/>
<accession>A0A239SM80</accession>
<dbReference type="Proteomes" id="UP000215185">
    <property type="component" value="Chromosome 1"/>
</dbReference>
<dbReference type="EMBL" id="LT906439">
    <property type="protein sequence ID" value="SNU86530.1"/>
    <property type="molecule type" value="Genomic_DNA"/>
</dbReference>
<dbReference type="EC" id="5.1.3.32" evidence="5"/>
<dbReference type="OrthoDB" id="9799608at2"/>
<dbReference type="InterPro" id="IPR011008">
    <property type="entry name" value="Dimeric_a/b-barrel"/>
</dbReference>
<evidence type="ECO:0000313" key="7">
    <source>
        <dbReference type="Proteomes" id="UP000215185"/>
    </source>
</evidence>
<evidence type="ECO:0000256" key="2">
    <source>
        <dbReference type="ARBA" id="ARBA00023235"/>
    </source>
</evidence>
<dbReference type="PANTHER" id="PTHR34389">
    <property type="entry name" value="L-RHAMNOSE MUTAROTASE"/>
    <property type="match status" value="1"/>
</dbReference>
<evidence type="ECO:0000256" key="4">
    <source>
        <dbReference type="ARBA" id="ARBA00023308"/>
    </source>
</evidence>
<dbReference type="eggNOG" id="COG3254">
    <property type="taxonomic scope" value="Bacteria"/>
</dbReference>
<evidence type="ECO:0000256" key="1">
    <source>
        <dbReference type="ARBA" id="ARBA00022490"/>
    </source>
</evidence>
<keyword evidence="7" id="KW-1185">Reference proteome</keyword>
<dbReference type="PANTHER" id="PTHR34389:SF2">
    <property type="entry name" value="L-RHAMNOSE MUTAROTASE"/>
    <property type="match status" value="1"/>
</dbReference>
<dbReference type="GO" id="GO:0005737">
    <property type="term" value="C:cytoplasm"/>
    <property type="evidence" value="ECO:0007669"/>
    <property type="project" value="InterPro"/>
</dbReference>